<dbReference type="Pfam" id="PF20083">
    <property type="entry name" value="DUF6477"/>
    <property type="match status" value="1"/>
</dbReference>
<keyword evidence="2" id="KW-1185">Reference proteome</keyword>
<dbReference type="EMBL" id="BMFJ01000001">
    <property type="protein sequence ID" value="GGE25059.1"/>
    <property type="molecule type" value="Genomic_DNA"/>
</dbReference>
<reference evidence="2" key="1">
    <citation type="journal article" date="2019" name="Int. J. Syst. Evol. Microbiol.">
        <title>The Global Catalogue of Microorganisms (GCM) 10K type strain sequencing project: providing services to taxonomists for standard genome sequencing and annotation.</title>
        <authorList>
            <consortium name="The Broad Institute Genomics Platform"/>
            <consortium name="The Broad Institute Genome Sequencing Center for Infectious Disease"/>
            <person name="Wu L."/>
            <person name="Ma J."/>
        </authorList>
    </citation>
    <scope>NUCLEOTIDE SEQUENCE [LARGE SCALE GENOMIC DNA]</scope>
    <source>
        <strain evidence="2">CGMCC 1.12664</strain>
    </source>
</reference>
<comment type="caution">
    <text evidence="1">The sequence shown here is derived from an EMBL/GenBank/DDBJ whole genome shotgun (WGS) entry which is preliminary data.</text>
</comment>
<dbReference type="Proteomes" id="UP000612855">
    <property type="component" value="Unassembled WGS sequence"/>
</dbReference>
<evidence type="ECO:0000313" key="1">
    <source>
        <dbReference type="EMBL" id="GGE25059.1"/>
    </source>
</evidence>
<gene>
    <name evidence="1" type="ORF">GCM10011360_11820</name>
</gene>
<protein>
    <submittedName>
        <fullName evidence="1">Uncharacterized protein</fullName>
    </submittedName>
</protein>
<proteinExistence type="predicted"/>
<dbReference type="InterPro" id="IPR045516">
    <property type="entry name" value="DUF6477"/>
</dbReference>
<accession>A0A917A4T2</accession>
<evidence type="ECO:0000313" key="2">
    <source>
        <dbReference type="Proteomes" id="UP000612855"/>
    </source>
</evidence>
<sequence length="96" mass="10614">MHDVAGRLAQLNRPRILVEAARLGLPRYDRRRDLPGLLGHPARPGAAVMSLMEMEAEMDDSRRAAATGYAPLRHLSVLTALMAEADSLRTRDAQVR</sequence>
<dbReference type="AlphaFoldDB" id="A0A917A4T2"/>
<name>A0A917A4T2_9RHOB</name>
<organism evidence="1 2">
    <name type="scientific">Primorskyibacter flagellatus</name>
    <dbReference type="NCBI Taxonomy" id="1387277"/>
    <lineage>
        <taxon>Bacteria</taxon>
        <taxon>Pseudomonadati</taxon>
        <taxon>Pseudomonadota</taxon>
        <taxon>Alphaproteobacteria</taxon>
        <taxon>Rhodobacterales</taxon>
        <taxon>Roseobacteraceae</taxon>
        <taxon>Primorskyibacter</taxon>
    </lineage>
</organism>
<dbReference type="RefSeq" id="WP_188476735.1">
    <property type="nucleotide sequence ID" value="NZ_BMFJ01000001.1"/>
</dbReference>